<dbReference type="EMBL" id="WXFA01000018">
    <property type="protein sequence ID" value="MBM3093784.1"/>
    <property type="molecule type" value="Genomic_DNA"/>
</dbReference>
<sequence length="71" mass="7773">MFAIIDATKDCQSLSFAAILGLSIVDEDKRSLSNNVARDDTIRTAKRLLWLTDTEFQRPATSTSPAGQQGD</sequence>
<reference evidence="1 2" key="1">
    <citation type="submission" date="2020-01" db="EMBL/GenBank/DDBJ databases">
        <title>Draft genome assembly of Ensifer adhaerens T173.</title>
        <authorList>
            <person name="Craig J.E."/>
            <person name="Stinchcombe J.R."/>
        </authorList>
    </citation>
    <scope>NUCLEOTIDE SEQUENCE [LARGE SCALE GENOMIC DNA]</scope>
    <source>
        <strain evidence="1 2">T173</strain>
    </source>
</reference>
<dbReference type="Proteomes" id="UP000744980">
    <property type="component" value="Unassembled WGS sequence"/>
</dbReference>
<comment type="caution">
    <text evidence="1">The sequence shown here is derived from an EMBL/GenBank/DDBJ whole genome shotgun (WGS) entry which is preliminary data.</text>
</comment>
<protein>
    <submittedName>
        <fullName evidence="1">Uncharacterized protein</fullName>
    </submittedName>
</protein>
<evidence type="ECO:0000313" key="1">
    <source>
        <dbReference type="EMBL" id="MBM3093784.1"/>
    </source>
</evidence>
<gene>
    <name evidence="1" type="ORF">GFB56_23765</name>
</gene>
<name>A0AAW4FR73_9HYPH</name>
<keyword evidence="2" id="KW-1185">Reference proteome</keyword>
<accession>A0AAW4FR73</accession>
<dbReference type="AlphaFoldDB" id="A0AAW4FR73"/>
<proteinExistence type="predicted"/>
<evidence type="ECO:0000313" key="2">
    <source>
        <dbReference type="Proteomes" id="UP000744980"/>
    </source>
</evidence>
<dbReference type="RefSeq" id="WP_156408000.1">
    <property type="nucleotide sequence ID" value="NZ_CP083371.1"/>
</dbReference>
<organism evidence="1 2">
    <name type="scientific">Ensifer canadensis</name>
    <dbReference type="NCBI Taxonomy" id="555315"/>
    <lineage>
        <taxon>Bacteria</taxon>
        <taxon>Pseudomonadati</taxon>
        <taxon>Pseudomonadota</taxon>
        <taxon>Alphaproteobacteria</taxon>
        <taxon>Hyphomicrobiales</taxon>
        <taxon>Rhizobiaceae</taxon>
        <taxon>Sinorhizobium/Ensifer group</taxon>
        <taxon>Ensifer</taxon>
    </lineage>
</organism>